<dbReference type="InterPro" id="IPR027266">
    <property type="entry name" value="TrmE/GcvT-like"/>
</dbReference>
<reference evidence="7" key="1">
    <citation type="submission" date="2022-07" db="EMBL/GenBank/DDBJ databases">
        <title>Phylogenomic reconstructions and comparative analyses of Kickxellomycotina fungi.</title>
        <authorList>
            <person name="Reynolds N.K."/>
            <person name="Stajich J.E."/>
            <person name="Barry K."/>
            <person name="Grigoriev I.V."/>
            <person name="Crous P."/>
            <person name="Smith M.E."/>
        </authorList>
    </citation>
    <scope>NUCLEOTIDE SEQUENCE</scope>
    <source>
        <strain evidence="7">BCRC 34381</strain>
    </source>
</reference>
<comment type="subcellular location">
    <subcellularLocation>
        <location evidence="1">Mitochondrion</location>
    </subcellularLocation>
</comment>
<evidence type="ECO:0000256" key="2">
    <source>
        <dbReference type="ARBA" id="ARBA00022946"/>
    </source>
</evidence>
<feature type="domain" description="CAF17 C-terminal" evidence="6">
    <location>
        <begin position="268"/>
        <end position="385"/>
    </location>
</feature>
<dbReference type="GO" id="GO:0005759">
    <property type="term" value="C:mitochondrial matrix"/>
    <property type="evidence" value="ECO:0007669"/>
    <property type="project" value="TreeGrafter"/>
</dbReference>
<dbReference type="InterPro" id="IPR045179">
    <property type="entry name" value="YgfZ/GcvT"/>
</dbReference>
<dbReference type="PANTHER" id="PTHR22602:SF0">
    <property type="entry name" value="TRANSFERASE CAF17, MITOCHONDRIAL-RELATED"/>
    <property type="match status" value="1"/>
</dbReference>
<dbReference type="NCBIfam" id="TIGR03317">
    <property type="entry name" value="ygfZ_signature"/>
    <property type="match status" value="1"/>
</dbReference>
<proteinExistence type="inferred from homology"/>
<feature type="domain" description="GCVT N-terminal" evidence="5">
    <location>
        <begin position="38"/>
        <end position="148"/>
    </location>
</feature>
<dbReference type="Gene3D" id="3.30.1360.120">
    <property type="entry name" value="Probable tRNA modification gtpase trme, domain 1"/>
    <property type="match status" value="1"/>
</dbReference>
<dbReference type="Pfam" id="PF01571">
    <property type="entry name" value="GCV_T"/>
    <property type="match status" value="1"/>
</dbReference>
<evidence type="ECO:0000259" key="6">
    <source>
        <dbReference type="Pfam" id="PF25455"/>
    </source>
</evidence>
<keyword evidence="2" id="KW-0809">Transit peptide</keyword>
<dbReference type="InterPro" id="IPR017703">
    <property type="entry name" value="YgfZ/GCV_T_CS"/>
</dbReference>
<organism evidence="7 8">
    <name type="scientific">Coemansia biformis</name>
    <dbReference type="NCBI Taxonomy" id="1286918"/>
    <lineage>
        <taxon>Eukaryota</taxon>
        <taxon>Fungi</taxon>
        <taxon>Fungi incertae sedis</taxon>
        <taxon>Zoopagomycota</taxon>
        <taxon>Kickxellomycotina</taxon>
        <taxon>Kickxellomycetes</taxon>
        <taxon>Kickxellales</taxon>
        <taxon>Kickxellaceae</taxon>
        <taxon>Coemansia</taxon>
    </lineage>
</organism>
<dbReference type="EMBL" id="JANBOI010000438">
    <property type="protein sequence ID" value="KAJ1730551.1"/>
    <property type="molecule type" value="Genomic_DNA"/>
</dbReference>
<evidence type="ECO:0000259" key="5">
    <source>
        <dbReference type="Pfam" id="PF01571"/>
    </source>
</evidence>
<evidence type="ECO:0000256" key="3">
    <source>
        <dbReference type="ARBA" id="ARBA00023128"/>
    </source>
</evidence>
<evidence type="ECO:0000256" key="1">
    <source>
        <dbReference type="ARBA" id="ARBA00004173"/>
    </source>
</evidence>
<dbReference type="Proteomes" id="UP001143981">
    <property type="component" value="Unassembled WGS sequence"/>
</dbReference>
<dbReference type="PANTHER" id="PTHR22602">
    <property type="entry name" value="TRANSFERASE CAF17, MITOCHONDRIAL-RELATED"/>
    <property type="match status" value="1"/>
</dbReference>
<evidence type="ECO:0000313" key="7">
    <source>
        <dbReference type="EMBL" id="KAJ1730551.1"/>
    </source>
</evidence>
<keyword evidence="3" id="KW-0496">Mitochondrion</keyword>
<dbReference type="OrthoDB" id="191995at2759"/>
<protein>
    <submittedName>
        <fullName evidence="7">Ccr4 associated factor</fullName>
    </submittedName>
</protein>
<evidence type="ECO:0000313" key="8">
    <source>
        <dbReference type="Proteomes" id="UP001143981"/>
    </source>
</evidence>
<accession>A0A9W8CYP2</accession>
<dbReference type="SUPFAM" id="SSF103025">
    <property type="entry name" value="Folate-binding domain"/>
    <property type="match status" value="1"/>
</dbReference>
<evidence type="ECO:0000256" key="4">
    <source>
        <dbReference type="ARBA" id="ARBA00093447"/>
    </source>
</evidence>
<dbReference type="AlphaFoldDB" id="A0A9W8CYP2"/>
<name>A0A9W8CYP2_9FUNG</name>
<dbReference type="InterPro" id="IPR057460">
    <property type="entry name" value="CAF17_C"/>
</dbReference>
<sequence length="389" mass="41655">MRPRRRQLSSAPIRVQRATDFEGVFDGADRYAAVEGRGLIEVAGADAAGFLQGMQCNHMPQIEQGGPGMVTGFLTPQGRVVADAFVYPKNVGVNFPHPAYLVEVDARARDQVLRMLGFYRLRARVEIRDVSADYAVWSVWGPRSAALVGGERVLGHVPRGGLVLRGDALAAADVWAVDGRAPGMGLRLVVERGSGAPRLPAGFEQRDAAEYRLRRVLKGVAEGADDFVRGVAVPLECNLDYMHGVNFGKGCYVGQELTIRTEHRGVVRKRIVPVLLSRAAPDTDGTRNPLCVDRTWASELPAQAEIARSAAAAGAAADGAGRARRVPPGRLGSTAGNAGLALMRLELVEQYVAQQDSGDGGIAFEAVDASGQRVFVSPWSPSWWPANAL</sequence>
<dbReference type="Pfam" id="PF25455">
    <property type="entry name" value="Beta-barrel_CAF17_C"/>
    <property type="match status" value="1"/>
</dbReference>
<keyword evidence="8" id="KW-1185">Reference proteome</keyword>
<comment type="caution">
    <text evidence="7">The sequence shown here is derived from an EMBL/GenBank/DDBJ whole genome shotgun (WGS) entry which is preliminary data.</text>
</comment>
<gene>
    <name evidence="7" type="primary">CAF17</name>
    <name evidence="7" type="ORF">LPJ61_002950</name>
</gene>
<comment type="similarity">
    <text evidence="4">Belongs to the GcvT family. CAF17/IBA57 subfamily.</text>
</comment>
<dbReference type="GO" id="GO:0016226">
    <property type="term" value="P:iron-sulfur cluster assembly"/>
    <property type="evidence" value="ECO:0007669"/>
    <property type="project" value="TreeGrafter"/>
</dbReference>
<dbReference type="InterPro" id="IPR006222">
    <property type="entry name" value="GCVT_N"/>
</dbReference>